<sequence length="716" mass="80313">MEELCNGENTPFGIFNADGERRKSSLVSIPAPVPRMSLSTIPIDPVLLNNGGTHFRSFEEIQYLSRQVYHVPPMPVAALNASGPISTVEDFTACQWMKYINRQPLDVDPIFAVAPQSEYYGRAKLLDGQILHRSSAANVLLIFRNRAMGRPYTLACHEFTFHLAAPNDLQKARQLELCYPSDAQMKEAMASMAPADALEWGEVMFPKHATKEWPPMLPLFQRAKVDLELPENMFRMHAVRENELMNERSATMNPALVSRLTAIKSEEKAGLETVVDVQKSLEDESLERDQDQFVLRLECGSSSLTDSNGSLPELEEVGSLSDMGICPYCFDRQHASVMECPLQGISEAMADQLNGMTQSERQAFLIKWLESHSSDVLLLPNQSPAVLQSAFEDFVKQNTDTEENKEKKPLADPRITIDRTSAPPPVFWAGNLSAAACVVPPSLTRRGQVVTQETWSSSSPSPQDSTDESFEFRLIWPNPTQSPTSLDFSLPSPLKAEPLSQEEDLREADLFEQDAHAESSAMGRNSGSKRKVPDNQKGQCQRAFTFKATGILDTDVIRKFAGVQLATIETARRMEDIVWKLYGISEQSFPTELFCHLLLHEYELAKMLTILDVLRRNGRSRMASNLHNLLAICLRDDYAVPQLLNARFLDTNYPEFGEDYHELLHEGTEAPMPPPVATPPADEHESDANSEMFEFSDGEDYEALQGWDYFRVAHSV</sequence>
<accession>A0AAD7AF69</accession>
<protein>
    <submittedName>
        <fullName evidence="2">Uncharacterized protein</fullName>
    </submittedName>
</protein>
<reference evidence="2" key="1">
    <citation type="submission" date="2023-03" db="EMBL/GenBank/DDBJ databases">
        <title>Massive genome expansion in bonnet fungi (Mycena s.s.) driven by repeated elements and novel gene families across ecological guilds.</title>
        <authorList>
            <consortium name="Lawrence Berkeley National Laboratory"/>
            <person name="Harder C.B."/>
            <person name="Miyauchi S."/>
            <person name="Viragh M."/>
            <person name="Kuo A."/>
            <person name="Thoen E."/>
            <person name="Andreopoulos B."/>
            <person name="Lu D."/>
            <person name="Skrede I."/>
            <person name="Drula E."/>
            <person name="Henrissat B."/>
            <person name="Morin E."/>
            <person name="Kohler A."/>
            <person name="Barry K."/>
            <person name="LaButti K."/>
            <person name="Morin E."/>
            <person name="Salamov A."/>
            <person name="Lipzen A."/>
            <person name="Mereny Z."/>
            <person name="Hegedus B."/>
            <person name="Baldrian P."/>
            <person name="Stursova M."/>
            <person name="Weitz H."/>
            <person name="Taylor A."/>
            <person name="Grigoriev I.V."/>
            <person name="Nagy L.G."/>
            <person name="Martin F."/>
            <person name="Kauserud H."/>
        </authorList>
    </citation>
    <scope>NUCLEOTIDE SEQUENCE</scope>
    <source>
        <strain evidence="2">CBHHK002</strain>
    </source>
</reference>
<dbReference type="AlphaFoldDB" id="A0AAD7AF69"/>
<evidence type="ECO:0000313" key="3">
    <source>
        <dbReference type="Proteomes" id="UP001218218"/>
    </source>
</evidence>
<dbReference type="Proteomes" id="UP001218218">
    <property type="component" value="Unassembled WGS sequence"/>
</dbReference>
<evidence type="ECO:0000313" key="2">
    <source>
        <dbReference type="EMBL" id="KAJ7356727.1"/>
    </source>
</evidence>
<gene>
    <name evidence="2" type="ORF">DFH08DRAFT_1047594</name>
</gene>
<feature type="region of interest" description="Disordered" evidence="1">
    <location>
        <begin position="398"/>
        <end position="418"/>
    </location>
</feature>
<keyword evidence="3" id="KW-1185">Reference proteome</keyword>
<proteinExistence type="predicted"/>
<feature type="region of interest" description="Disordered" evidence="1">
    <location>
        <begin position="667"/>
        <end position="687"/>
    </location>
</feature>
<dbReference type="EMBL" id="JARIHO010000008">
    <property type="protein sequence ID" value="KAJ7356727.1"/>
    <property type="molecule type" value="Genomic_DNA"/>
</dbReference>
<feature type="region of interest" description="Disordered" evidence="1">
    <location>
        <begin position="483"/>
        <end position="504"/>
    </location>
</feature>
<comment type="caution">
    <text evidence="2">The sequence shown here is derived from an EMBL/GenBank/DDBJ whole genome shotgun (WGS) entry which is preliminary data.</text>
</comment>
<feature type="compositionally biased region" description="Basic and acidic residues" evidence="1">
    <location>
        <begin position="402"/>
        <end position="417"/>
    </location>
</feature>
<name>A0AAD7AF69_9AGAR</name>
<evidence type="ECO:0000256" key="1">
    <source>
        <dbReference type="SAM" id="MobiDB-lite"/>
    </source>
</evidence>
<feature type="region of interest" description="Disordered" evidence="1">
    <location>
        <begin position="517"/>
        <end position="536"/>
    </location>
</feature>
<organism evidence="2 3">
    <name type="scientific">Mycena albidolilacea</name>
    <dbReference type="NCBI Taxonomy" id="1033008"/>
    <lineage>
        <taxon>Eukaryota</taxon>
        <taxon>Fungi</taxon>
        <taxon>Dikarya</taxon>
        <taxon>Basidiomycota</taxon>
        <taxon>Agaricomycotina</taxon>
        <taxon>Agaricomycetes</taxon>
        <taxon>Agaricomycetidae</taxon>
        <taxon>Agaricales</taxon>
        <taxon>Marasmiineae</taxon>
        <taxon>Mycenaceae</taxon>
        <taxon>Mycena</taxon>
    </lineage>
</organism>